<evidence type="ECO:0000256" key="2">
    <source>
        <dbReference type="ARBA" id="ARBA00022475"/>
    </source>
</evidence>
<name>A0A2D2Q2U6_PARLV</name>
<keyword evidence="6 10" id="KW-0407">Ion channel</keyword>
<sequence>MPPLESVIAISIGAVPGALGRYYIALWSDRRFSTPIFGTLTVNLGGAFLMGVLSYSLTHLGMARWFSQGVTVGFLGALTTFSTFTLESAILWRERRTLQAWLYWLGSPLLGLGCVELGLALAQWLVPS</sequence>
<dbReference type="Pfam" id="PF02537">
    <property type="entry name" value="CRCB"/>
    <property type="match status" value="1"/>
</dbReference>
<dbReference type="GO" id="GO:0046872">
    <property type="term" value="F:metal ion binding"/>
    <property type="evidence" value="ECO:0007669"/>
    <property type="project" value="UniProtKB-KW"/>
</dbReference>
<accession>A0A2D2Q2U6</accession>
<keyword evidence="12" id="KW-1185">Reference proteome</keyword>
<evidence type="ECO:0000256" key="6">
    <source>
        <dbReference type="ARBA" id="ARBA00023303"/>
    </source>
</evidence>
<feature type="transmembrane region" description="Helical" evidence="10">
    <location>
        <begin position="36"/>
        <end position="57"/>
    </location>
</feature>
<evidence type="ECO:0000313" key="12">
    <source>
        <dbReference type="Proteomes" id="UP000231057"/>
    </source>
</evidence>
<dbReference type="OrthoDB" id="9815830at2"/>
<dbReference type="GO" id="GO:0005886">
    <property type="term" value="C:plasma membrane"/>
    <property type="evidence" value="ECO:0007669"/>
    <property type="project" value="UniProtKB-SubCell"/>
</dbReference>
<comment type="activity regulation">
    <text evidence="10">Na(+) is not transported, but it plays an essential structural role and its presence is essential for fluoride channel function.</text>
</comment>
<evidence type="ECO:0000256" key="4">
    <source>
        <dbReference type="ARBA" id="ARBA00022989"/>
    </source>
</evidence>
<evidence type="ECO:0000256" key="8">
    <source>
        <dbReference type="ARBA" id="ARBA00035585"/>
    </source>
</evidence>
<reference evidence="12" key="2">
    <citation type="journal article" date="2022" name="Front. Microbiol.">
        <title>Comparative Genomic Analysis Revealed Distinct Molecular Components and Organization of CO2-Concentrating Mechanism in Thermophilic Cyanobacteria.</title>
        <authorList>
            <person name="Tang J."/>
            <person name="Zhou H."/>
            <person name="Yao D."/>
            <person name="Riaz S."/>
            <person name="You D."/>
            <person name="Klepacz-Smolka A."/>
            <person name="Daroch M."/>
        </authorList>
    </citation>
    <scope>NUCLEOTIDE SEQUENCE [LARGE SCALE GENOMIC DNA]</scope>
    <source>
        <strain evidence="12">PCC 6715</strain>
    </source>
</reference>
<comment type="function">
    <text evidence="9 10">Fluoride-specific ion channel. Important for reducing fluoride concentration in the cell, thus reducing its toxicity.</text>
</comment>
<evidence type="ECO:0000256" key="3">
    <source>
        <dbReference type="ARBA" id="ARBA00022692"/>
    </source>
</evidence>
<dbReference type="RefSeq" id="WP_099799156.1">
    <property type="nucleotide sequence ID" value="NZ_CP018092.1"/>
</dbReference>
<gene>
    <name evidence="10" type="primary">fluC</name>
    <name evidence="10" type="synonym">crcB</name>
    <name evidence="11" type="ORF">BRW62_08765</name>
</gene>
<keyword evidence="10" id="KW-0479">Metal-binding</keyword>
<comment type="subcellular location">
    <subcellularLocation>
        <location evidence="1 10">Cell membrane</location>
        <topology evidence="1 10">Multi-pass membrane protein</topology>
    </subcellularLocation>
</comment>
<keyword evidence="3 10" id="KW-0812">Transmembrane</keyword>
<dbReference type="Proteomes" id="UP000231057">
    <property type="component" value="Chromosome"/>
</dbReference>
<dbReference type="GO" id="GO:0062054">
    <property type="term" value="F:fluoride channel activity"/>
    <property type="evidence" value="ECO:0007669"/>
    <property type="project" value="UniProtKB-UniRule"/>
</dbReference>
<evidence type="ECO:0000256" key="7">
    <source>
        <dbReference type="ARBA" id="ARBA00035120"/>
    </source>
</evidence>
<dbReference type="AlphaFoldDB" id="A0A2D2Q2U6"/>
<keyword evidence="5 10" id="KW-0472">Membrane</keyword>
<feature type="transmembrane region" description="Helical" evidence="10">
    <location>
        <begin position="102"/>
        <end position="126"/>
    </location>
</feature>
<dbReference type="PANTHER" id="PTHR28259:SF1">
    <property type="entry name" value="FLUORIDE EXPORT PROTEIN 1-RELATED"/>
    <property type="match status" value="1"/>
</dbReference>
<evidence type="ECO:0000256" key="5">
    <source>
        <dbReference type="ARBA" id="ARBA00023136"/>
    </source>
</evidence>
<keyword evidence="10" id="KW-0406">Ion transport</keyword>
<proteinExistence type="inferred from homology"/>
<evidence type="ECO:0000256" key="10">
    <source>
        <dbReference type="HAMAP-Rule" id="MF_00454"/>
    </source>
</evidence>
<feature type="transmembrane region" description="Helical" evidence="10">
    <location>
        <begin position="69"/>
        <end position="90"/>
    </location>
</feature>
<feature type="binding site" evidence="10">
    <location>
        <position position="76"/>
    </location>
    <ligand>
        <name>Na(+)</name>
        <dbReference type="ChEBI" id="CHEBI:29101"/>
        <note>structural</note>
    </ligand>
</feature>
<feature type="transmembrane region" description="Helical" evidence="10">
    <location>
        <begin position="6"/>
        <end position="24"/>
    </location>
</feature>
<organism evidence="11 12">
    <name type="scientific">Parathermosynechococcus lividus PCC 6715</name>
    <dbReference type="NCBI Taxonomy" id="1917166"/>
    <lineage>
        <taxon>Bacteria</taxon>
        <taxon>Bacillati</taxon>
        <taxon>Cyanobacteriota</taxon>
        <taxon>Cyanophyceae</taxon>
        <taxon>Acaryochloridales</taxon>
        <taxon>Thermosynechococcaceae</taxon>
        <taxon>Parathermosynechococcus</taxon>
    </lineage>
</organism>
<dbReference type="PANTHER" id="PTHR28259">
    <property type="entry name" value="FLUORIDE EXPORT PROTEIN 1-RELATED"/>
    <property type="match status" value="1"/>
</dbReference>
<dbReference type="KEGG" id="slw:BRW62_08765"/>
<dbReference type="EMBL" id="CP018092">
    <property type="protein sequence ID" value="ATS18824.1"/>
    <property type="molecule type" value="Genomic_DNA"/>
</dbReference>
<dbReference type="InterPro" id="IPR003691">
    <property type="entry name" value="FluC"/>
</dbReference>
<reference evidence="11 12" key="1">
    <citation type="submission" date="2016-11" db="EMBL/GenBank/DDBJ databases">
        <title>Complete genome sequence of thermophilic cyanobacteria strain Synechococcus sp. PCC6715.</title>
        <authorList>
            <person name="Tang J."/>
            <person name="Daroch M."/>
            <person name="Liang Y."/>
            <person name="Jiang D."/>
            <person name="Shah M."/>
        </authorList>
    </citation>
    <scope>NUCLEOTIDE SEQUENCE [LARGE SCALE GENOMIC DNA]</scope>
    <source>
        <strain evidence="11 12">PCC 6715</strain>
    </source>
</reference>
<comment type="catalytic activity">
    <reaction evidence="8">
        <text>fluoride(in) = fluoride(out)</text>
        <dbReference type="Rhea" id="RHEA:76159"/>
        <dbReference type="ChEBI" id="CHEBI:17051"/>
    </reaction>
    <physiologicalReaction direction="left-to-right" evidence="8">
        <dbReference type="Rhea" id="RHEA:76160"/>
    </physiologicalReaction>
</comment>
<keyword evidence="2 10" id="KW-1003">Cell membrane</keyword>
<protein>
    <recommendedName>
        <fullName evidence="10">Fluoride-specific ion channel FluC</fullName>
    </recommendedName>
</protein>
<keyword evidence="4 10" id="KW-1133">Transmembrane helix</keyword>
<evidence type="ECO:0000313" key="11">
    <source>
        <dbReference type="EMBL" id="ATS18824.1"/>
    </source>
</evidence>
<feature type="binding site" evidence="10">
    <location>
        <position position="79"/>
    </location>
    <ligand>
        <name>Na(+)</name>
        <dbReference type="ChEBI" id="CHEBI:29101"/>
        <note>structural</note>
    </ligand>
</feature>
<evidence type="ECO:0000256" key="9">
    <source>
        <dbReference type="ARBA" id="ARBA00049940"/>
    </source>
</evidence>
<dbReference type="HAMAP" id="MF_00454">
    <property type="entry name" value="FluC"/>
    <property type="match status" value="1"/>
</dbReference>
<evidence type="ECO:0000256" key="1">
    <source>
        <dbReference type="ARBA" id="ARBA00004651"/>
    </source>
</evidence>
<keyword evidence="10" id="KW-0813">Transport</keyword>
<comment type="similarity">
    <text evidence="7 10">Belongs to the fluoride channel Fluc/FEX (TC 1.A.43) family.</text>
</comment>
<keyword evidence="10" id="KW-0915">Sodium</keyword>
<dbReference type="GO" id="GO:0140114">
    <property type="term" value="P:cellular detoxification of fluoride"/>
    <property type="evidence" value="ECO:0007669"/>
    <property type="project" value="UniProtKB-UniRule"/>
</dbReference>